<keyword evidence="2" id="KW-1185">Reference proteome</keyword>
<proteinExistence type="predicted"/>
<dbReference type="SUPFAM" id="SSF51735">
    <property type="entry name" value="NAD(P)-binding Rossmann-fold domains"/>
    <property type="match status" value="1"/>
</dbReference>
<name>A0ABV7IT45_9SPHN</name>
<sequence length="359" mass="38787">MPLRVVHTGTGQIGRAALDGVLNNPDLELVGMYVQSPEKIGQDAGRFVNRPDTGIIATNDWDALLALDADCLSYHSNSIGREREAADDIIRFLERGTNAVTTAAFAWAYPPEIPEGFEHVREACAKGGTSVFMSGSDPGWGTTDLALTALAVADKVEFVRMGRYGYWGKHTAEYVCRHYYGFGQGPDFVPMLVSDGFLRQNWGPALQHIAEALGIVIDDWNVVWETDSLPHDIECGFGTVKAGTSSVLRTELQAISQGRVIAVFEHVDRMALEAGPQWGKPNLPGTVAFRVEVTGNHSFMLEFTTTGSTTPEGYAGPLEYLGGKSTAMPLINAIPLVCAAPPGVLGPRDVPFAGARHRR</sequence>
<gene>
    <name evidence="1" type="ORF">ACFOD9_07490</name>
</gene>
<dbReference type="InterPro" id="IPR036291">
    <property type="entry name" value="NAD(P)-bd_dom_sf"/>
</dbReference>
<dbReference type="Proteomes" id="UP001595604">
    <property type="component" value="Unassembled WGS sequence"/>
</dbReference>
<evidence type="ECO:0000313" key="2">
    <source>
        <dbReference type="Proteomes" id="UP001595604"/>
    </source>
</evidence>
<dbReference type="RefSeq" id="WP_379509461.1">
    <property type="nucleotide sequence ID" value="NZ_JBHRTQ010000007.1"/>
</dbReference>
<comment type="caution">
    <text evidence="1">The sequence shown here is derived from an EMBL/GenBank/DDBJ whole genome shotgun (WGS) entry which is preliminary data.</text>
</comment>
<evidence type="ECO:0000313" key="1">
    <source>
        <dbReference type="EMBL" id="MFC3174088.1"/>
    </source>
</evidence>
<reference evidence="2" key="1">
    <citation type="journal article" date="2019" name="Int. J. Syst. Evol. Microbiol.">
        <title>The Global Catalogue of Microorganisms (GCM) 10K type strain sequencing project: providing services to taxonomists for standard genome sequencing and annotation.</title>
        <authorList>
            <consortium name="The Broad Institute Genomics Platform"/>
            <consortium name="The Broad Institute Genome Sequencing Center for Infectious Disease"/>
            <person name="Wu L."/>
            <person name="Ma J."/>
        </authorList>
    </citation>
    <scope>NUCLEOTIDE SEQUENCE [LARGE SCALE GENOMIC DNA]</scope>
    <source>
        <strain evidence="2">KCTC 42984</strain>
    </source>
</reference>
<dbReference type="Gene3D" id="3.40.50.720">
    <property type="entry name" value="NAD(P)-binding Rossmann-like Domain"/>
    <property type="match status" value="1"/>
</dbReference>
<organism evidence="1 2">
    <name type="scientific">Novosphingobium bradum</name>
    <dbReference type="NCBI Taxonomy" id="1737444"/>
    <lineage>
        <taxon>Bacteria</taxon>
        <taxon>Pseudomonadati</taxon>
        <taxon>Pseudomonadota</taxon>
        <taxon>Alphaproteobacteria</taxon>
        <taxon>Sphingomonadales</taxon>
        <taxon>Sphingomonadaceae</taxon>
        <taxon>Novosphingobium</taxon>
    </lineage>
</organism>
<accession>A0ABV7IT45</accession>
<dbReference type="EMBL" id="JBHRTQ010000007">
    <property type="protein sequence ID" value="MFC3174088.1"/>
    <property type="molecule type" value="Genomic_DNA"/>
</dbReference>
<protein>
    <submittedName>
        <fullName evidence="1">Dihydrodipicolinate reductase</fullName>
    </submittedName>
</protein>
<dbReference type="CDD" id="cd24146">
    <property type="entry name" value="nat-AmDH_N_like"/>
    <property type="match status" value="1"/>
</dbReference>